<reference evidence="1 2" key="2">
    <citation type="journal article" date="2011" name="Stand. Genomic Sci.">
        <title>Complete genome sequence of Bacteroides helcogenes type strain (P 36-108).</title>
        <authorList>
            <person name="Pati A."/>
            <person name="Gronow S."/>
            <person name="Zeytun A."/>
            <person name="Lapidus A."/>
            <person name="Nolan M."/>
            <person name="Hammon N."/>
            <person name="Deshpande S."/>
            <person name="Cheng J.F."/>
            <person name="Tapia R."/>
            <person name="Han C."/>
            <person name="Goodwin L."/>
            <person name="Pitluck S."/>
            <person name="Liolios K."/>
            <person name="Pagani I."/>
            <person name="Ivanova N."/>
            <person name="Mavromatis K."/>
            <person name="Chen A."/>
            <person name="Palaniappan K."/>
            <person name="Land M."/>
            <person name="Hauser L."/>
            <person name="Chang Y.J."/>
            <person name="Jeffries C.D."/>
            <person name="Detter J.C."/>
            <person name="Brambilla E."/>
            <person name="Rohde M."/>
            <person name="Goker M."/>
            <person name="Woyke T."/>
            <person name="Bristow J."/>
            <person name="Eisen J.A."/>
            <person name="Markowitz V."/>
            <person name="Hugenholtz P."/>
            <person name="Kyrpides N.C."/>
            <person name="Klenk H.P."/>
            <person name="Lucas S."/>
        </authorList>
    </citation>
    <scope>NUCLEOTIDE SEQUENCE [LARGE SCALE GENOMIC DNA]</scope>
    <source>
        <strain evidence="2">ATCC 35417 / DSM 20613 / JCM 6297 / CCUG 15421 / P 36-108</strain>
    </source>
</reference>
<evidence type="ECO:0000313" key="1">
    <source>
        <dbReference type="EMBL" id="ADV43930.1"/>
    </source>
</evidence>
<gene>
    <name evidence="1" type="ordered locus">Bache_1952</name>
</gene>
<name>E6SQ71_BACT6</name>
<dbReference type="AlphaFoldDB" id="E6SQ71"/>
<reference key="1">
    <citation type="submission" date="2010-11" db="EMBL/GenBank/DDBJ databases">
        <title>The complete genome of Bacteroides helcogenes P 36-108.</title>
        <authorList>
            <consortium name="US DOE Joint Genome Institute (JGI-PGF)"/>
            <person name="Lucas S."/>
            <person name="Copeland A."/>
            <person name="Lapidus A."/>
            <person name="Bruce D."/>
            <person name="Goodwin L."/>
            <person name="Pitluck S."/>
            <person name="Kyrpides N."/>
            <person name="Mavromatis K."/>
            <person name="Ivanova N."/>
            <person name="Zeytun A."/>
            <person name="Brettin T."/>
            <person name="Detter J.C."/>
            <person name="Tapia R."/>
            <person name="Han C."/>
            <person name="Land M."/>
            <person name="Hauser L."/>
            <person name="Markowitz V."/>
            <person name="Cheng J.-F."/>
            <person name="Hugenholtz P."/>
            <person name="Woyke T."/>
            <person name="Wu D."/>
            <person name="Gronow S."/>
            <person name="Wellnitz S."/>
            <person name="Brambilla E."/>
            <person name="Klenk H.-P."/>
            <person name="Eisen J.A."/>
        </authorList>
    </citation>
    <scope>NUCLEOTIDE SEQUENCE</scope>
    <source>
        <strain>P 36-108</strain>
    </source>
</reference>
<dbReference type="STRING" id="693979.Bache_1952"/>
<protein>
    <recommendedName>
        <fullName evidence="3">DUF4248 domain-containing protein</fullName>
    </recommendedName>
</protein>
<dbReference type="InterPro" id="IPR025342">
    <property type="entry name" value="DUF4248"/>
</dbReference>
<dbReference type="Pfam" id="PF14053">
    <property type="entry name" value="DUF4248"/>
    <property type="match status" value="1"/>
</dbReference>
<keyword evidence="2" id="KW-1185">Reference proteome</keyword>
<proteinExistence type="predicted"/>
<organism evidence="1 2">
    <name type="scientific">Bacteroides helcogenes (strain ATCC 35417 / DSM 20613 / JCM 6297 / CCUG 15421 / P 36-108)</name>
    <dbReference type="NCBI Taxonomy" id="693979"/>
    <lineage>
        <taxon>Bacteria</taxon>
        <taxon>Pseudomonadati</taxon>
        <taxon>Bacteroidota</taxon>
        <taxon>Bacteroidia</taxon>
        <taxon>Bacteroidales</taxon>
        <taxon>Bacteroidaceae</taxon>
        <taxon>Bacteroides</taxon>
    </lineage>
</organism>
<evidence type="ECO:0008006" key="3">
    <source>
        <dbReference type="Google" id="ProtNLM"/>
    </source>
</evidence>
<sequence length="74" mass="8540">MDMELFRIRTYGRTELAQVYFPALCPQAAFRKLNQWIDFHPTLRSGLRALVSSEKARTYTPAQVRLIVEALGEP</sequence>
<dbReference type="Proteomes" id="UP000008630">
    <property type="component" value="Chromosome"/>
</dbReference>
<accession>E6SQ71</accession>
<evidence type="ECO:0000313" key="2">
    <source>
        <dbReference type="Proteomes" id="UP000008630"/>
    </source>
</evidence>
<dbReference type="eggNOG" id="ENOG50342KM">
    <property type="taxonomic scope" value="Bacteria"/>
</dbReference>
<dbReference type="EMBL" id="CP002352">
    <property type="protein sequence ID" value="ADV43930.1"/>
    <property type="molecule type" value="Genomic_DNA"/>
</dbReference>
<dbReference type="KEGG" id="bhl:Bache_1952"/>
<dbReference type="HOGENOM" id="CLU_152545_2_1_10"/>